<keyword evidence="1" id="KW-0732">Signal</keyword>
<sequence>MHRFLRAALILAPGIALSSVAWNVSAAPAKLAPLKPAVELKVCLFDPSGANGPLAQTGKDLAVDALAFGLKLNIQTYQDERVASDDFKAGRCDVVGMSTLRARQYNRIVGSIDSPGNVRSYAQMKTLIRALAHPDFMPMSVTGRYQVIGVLPIGALYVMTRDKRINSIEKAAGKRVAVLDWDPSQAKMISAIGAQPVPSDITTFAGKFNNGQVDIIAAPAMAFYPLELYRGIGKEGGIIRFPLLQATGTILMRRDLVLPKIPDLDERMLQLRDYGLRFIDTFIERLKKADADLPEELWINLSADEKARYSRMLREARIKMTADGVYDTSMMHLLRKVRCKHEPANEECSLFDE</sequence>
<name>A0ABW3HCU3_9GAMM</name>
<evidence type="ECO:0000256" key="1">
    <source>
        <dbReference type="SAM" id="SignalP"/>
    </source>
</evidence>
<evidence type="ECO:0000313" key="2">
    <source>
        <dbReference type="EMBL" id="MFD0949032.1"/>
    </source>
</evidence>
<feature type="signal peptide" evidence="1">
    <location>
        <begin position="1"/>
        <end position="26"/>
    </location>
</feature>
<gene>
    <name evidence="2" type="ORF">ACFQ0F_01245</name>
</gene>
<feature type="chain" id="PRO_5046243414" evidence="1">
    <location>
        <begin position="27"/>
        <end position="353"/>
    </location>
</feature>
<protein>
    <submittedName>
        <fullName evidence="2">Solute-binding protein</fullName>
    </submittedName>
</protein>
<accession>A0ABW3HCU3</accession>
<comment type="caution">
    <text evidence="2">The sequence shown here is derived from an EMBL/GenBank/DDBJ whole genome shotgun (WGS) entry which is preliminary data.</text>
</comment>
<dbReference type="Gene3D" id="3.40.190.170">
    <property type="entry name" value="Bacterial extracellular solute-binding protein, family 7"/>
    <property type="match status" value="1"/>
</dbReference>
<dbReference type="EMBL" id="JBHTIT010000001">
    <property type="protein sequence ID" value="MFD0949032.1"/>
    <property type="molecule type" value="Genomic_DNA"/>
</dbReference>
<proteinExistence type="predicted"/>
<dbReference type="Pfam" id="PF19582">
    <property type="entry name" value="AdeT1_2"/>
    <property type="match status" value="1"/>
</dbReference>
<keyword evidence="3" id="KW-1185">Reference proteome</keyword>
<evidence type="ECO:0000313" key="3">
    <source>
        <dbReference type="Proteomes" id="UP001597044"/>
    </source>
</evidence>
<reference evidence="3" key="1">
    <citation type="journal article" date="2019" name="Int. J. Syst. Evol. Microbiol.">
        <title>The Global Catalogue of Microorganisms (GCM) 10K type strain sequencing project: providing services to taxonomists for standard genome sequencing and annotation.</title>
        <authorList>
            <consortium name="The Broad Institute Genomics Platform"/>
            <consortium name="The Broad Institute Genome Sequencing Center for Infectious Disease"/>
            <person name="Wu L."/>
            <person name="Ma J."/>
        </authorList>
    </citation>
    <scope>NUCLEOTIDE SEQUENCE [LARGE SCALE GENOMIC DNA]</scope>
    <source>
        <strain evidence="3">CCUG 63419</strain>
    </source>
</reference>
<dbReference type="InterPro" id="IPR038404">
    <property type="entry name" value="TRAP_DctP_sf"/>
</dbReference>
<dbReference type="RefSeq" id="WP_379068196.1">
    <property type="nucleotide sequence ID" value="NZ_JBHTIT010000001.1"/>
</dbReference>
<dbReference type="Proteomes" id="UP001597044">
    <property type="component" value="Unassembled WGS sequence"/>
</dbReference>
<organism evidence="2 3">
    <name type="scientific">Paraperlucidibaca wandonensis</name>
    <dbReference type="NCBI Taxonomy" id="1268273"/>
    <lineage>
        <taxon>Bacteria</taxon>
        <taxon>Pseudomonadati</taxon>
        <taxon>Pseudomonadota</taxon>
        <taxon>Gammaproteobacteria</taxon>
        <taxon>Moraxellales</taxon>
        <taxon>Moraxellaceae</taxon>
        <taxon>Paraperlucidibaca</taxon>
    </lineage>
</organism>
<dbReference type="InterPro" id="IPR045758">
    <property type="entry name" value="AdeT1/2"/>
</dbReference>